<sequence>MNEQPTTPAAPATVRSAADVTVGEALPAVTIHVDRPRLVQYAGASLDRNRIHWDEPFAKQVGLPDVIAHGMFTMGSAVTLVTDWVGDAGRVVEYGTRFTKPVVVPYDGGADIEVSGVVKALDPETKRVTVELTATAGGEKVLGRAIAVAVLD</sequence>
<dbReference type="PANTHER" id="PTHR43841:SF3">
    <property type="entry name" value="(3R)-HYDROXYACYL-ACP DEHYDRATASE SUBUNIT HADB"/>
    <property type="match status" value="1"/>
</dbReference>
<comment type="similarity">
    <text evidence="1">Belongs to the enoyl-CoA hydratase/isomerase family.</text>
</comment>
<protein>
    <submittedName>
        <fullName evidence="3">Acyl dehydratase</fullName>
    </submittedName>
</protein>
<dbReference type="Gene3D" id="3.10.129.10">
    <property type="entry name" value="Hotdog Thioesterase"/>
    <property type="match status" value="1"/>
</dbReference>
<dbReference type="EMBL" id="VFQF01000002">
    <property type="protein sequence ID" value="TQN46620.1"/>
    <property type="molecule type" value="Genomic_DNA"/>
</dbReference>
<feature type="domain" description="MaoC-like" evidence="2">
    <location>
        <begin position="25"/>
        <end position="135"/>
    </location>
</feature>
<proteinExistence type="inferred from homology"/>
<comment type="caution">
    <text evidence="3">The sequence shown here is derived from an EMBL/GenBank/DDBJ whole genome shotgun (WGS) entry which is preliminary data.</text>
</comment>
<evidence type="ECO:0000313" key="4">
    <source>
        <dbReference type="Proteomes" id="UP000320085"/>
    </source>
</evidence>
<dbReference type="Proteomes" id="UP000320085">
    <property type="component" value="Unassembled WGS sequence"/>
</dbReference>
<evidence type="ECO:0000259" key="2">
    <source>
        <dbReference type="Pfam" id="PF01575"/>
    </source>
</evidence>
<dbReference type="AlphaFoldDB" id="A0A543PRB6"/>
<dbReference type="CDD" id="cd03453">
    <property type="entry name" value="SAV4209_like"/>
    <property type="match status" value="1"/>
</dbReference>
<dbReference type="PANTHER" id="PTHR43841">
    <property type="entry name" value="3-HYDROXYACYL-THIOESTER DEHYDRATASE HTDX-RELATED"/>
    <property type="match status" value="1"/>
</dbReference>
<dbReference type="InterPro" id="IPR029069">
    <property type="entry name" value="HotDog_dom_sf"/>
</dbReference>
<dbReference type="OrthoDB" id="9800237at2"/>
<name>A0A543PRB6_9MICO</name>
<accession>A0A543PRB6</accession>
<evidence type="ECO:0000313" key="3">
    <source>
        <dbReference type="EMBL" id="TQN46620.1"/>
    </source>
</evidence>
<gene>
    <name evidence="3" type="ORF">FHX52_3348</name>
</gene>
<dbReference type="RefSeq" id="WP_141823399.1">
    <property type="nucleotide sequence ID" value="NZ_BAAAQC010000012.1"/>
</dbReference>
<dbReference type="Pfam" id="PF01575">
    <property type="entry name" value="MaoC_dehydratas"/>
    <property type="match status" value="1"/>
</dbReference>
<evidence type="ECO:0000256" key="1">
    <source>
        <dbReference type="ARBA" id="ARBA00005254"/>
    </source>
</evidence>
<reference evidence="3 4" key="1">
    <citation type="submission" date="2019-06" db="EMBL/GenBank/DDBJ databases">
        <title>Sequencing the genomes of 1000 actinobacteria strains.</title>
        <authorList>
            <person name="Klenk H.-P."/>
        </authorList>
    </citation>
    <scope>NUCLEOTIDE SEQUENCE [LARGE SCALE GENOMIC DNA]</scope>
    <source>
        <strain evidence="3 4">DSM 21776</strain>
    </source>
</reference>
<organism evidence="3 4">
    <name type="scientific">Humibacillus xanthopallidus</name>
    <dbReference type="NCBI Taxonomy" id="412689"/>
    <lineage>
        <taxon>Bacteria</taxon>
        <taxon>Bacillati</taxon>
        <taxon>Actinomycetota</taxon>
        <taxon>Actinomycetes</taxon>
        <taxon>Micrococcales</taxon>
        <taxon>Intrasporangiaceae</taxon>
        <taxon>Humibacillus</taxon>
    </lineage>
</organism>
<dbReference type="InterPro" id="IPR002539">
    <property type="entry name" value="MaoC-like_dom"/>
</dbReference>
<dbReference type="SUPFAM" id="SSF54637">
    <property type="entry name" value="Thioesterase/thiol ester dehydrase-isomerase"/>
    <property type="match status" value="1"/>
</dbReference>